<accession>A0ACB7XS51</accession>
<proteinExistence type="predicted"/>
<dbReference type="Proteomes" id="UP000828048">
    <property type="component" value="Chromosome 1"/>
</dbReference>
<name>A0ACB7XS51_9ERIC</name>
<gene>
    <name evidence="1" type="ORF">Vadar_018019</name>
</gene>
<dbReference type="EMBL" id="CM037151">
    <property type="protein sequence ID" value="KAH7843548.1"/>
    <property type="molecule type" value="Genomic_DNA"/>
</dbReference>
<evidence type="ECO:0000313" key="1">
    <source>
        <dbReference type="EMBL" id="KAH7843548.1"/>
    </source>
</evidence>
<comment type="caution">
    <text evidence="1">The sequence shown here is derived from an EMBL/GenBank/DDBJ whole genome shotgun (WGS) entry which is preliminary data.</text>
</comment>
<organism evidence="1 2">
    <name type="scientific">Vaccinium darrowii</name>
    <dbReference type="NCBI Taxonomy" id="229202"/>
    <lineage>
        <taxon>Eukaryota</taxon>
        <taxon>Viridiplantae</taxon>
        <taxon>Streptophyta</taxon>
        <taxon>Embryophyta</taxon>
        <taxon>Tracheophyta</taxon>
        <taxon>Spermatophyta</taxon>
        <taxon>Magnoliopsida</taxon>
        <taxon>eudicotyledons</taxon>
        <taxon>Gunneridae</taxon>
        <taxon>Pentapetalae</taxon>
        <taxon>asterids</taxon>
        <taxon>Ericales</taxon>
        <taxon>Ericaceae</taxon>
        <taxon>Vaccinioideae</taxon>
        <taxon>Vaccinieae</taxon>
        <taxon>Vaccinium</taxon>
    </lineage>
</organism>
<keyword evidence="2" id="KW-1185">Reference proteome</keyword>
<evidence type="ECO:0000313" key="2">
    <source>
        <dbReference type="Proteomes" id="UP000828048"/>
    </source>
</evidence>
<reference evidence="1 2" key="1">
    <citation type="journal article" date="2021" name="Hortic Res">
        <title>High-quality reference genome and annotation aids understanding of berry development for evergreen blueberry (Vaccinium darrowii).</title>
        <authorList>
            <person name="Yu J."/>
            <person name="Hulse-Kemp A.M."/>
            <person name="Babiker E."/>
            <person name="Staton M."/>
        </authorList>
    </citation>
    <scope>NUCLEOTIDE SEQUENCE [LARGE SCALE GENOMIC DNA]</scope>
    <source>
        <strain evidence="2">cv. NJ 8807/NJ 8810</strain>
        <tissue evidence="1">Young leaf</tissue>
    </source>
</reference>
<sequence>MFRSFSARRSYEYERLDDGSSANLLKAKLERARSLPAKVLFGSSTKSTPEWNFPANALAKEAKKEIDQVHPLLGLFKARRRKKATTDGNSTRSDLICPVPIPIL</sequence>
<protein>
    <submittedName>
        <fullName evidence="1">Uncharacterized protein</fullName>
    </submittedName>
</protein>